<proteinExistence type="predicted"/>
<dbReference type="GO" id="GO:0046872">
    <property type="term" value="F:metal ion binding"/>
    <property type="evidence" value="ECO:0007669"/>
    <property type="project" value="UniProtKB-KW"/>
</dbReference>
<evidence type="ECO:0000256" key="4">
    <source>
        <dbReference type="ARBA" id="ARBA00022723"/>
    </source>
</evidence>
<dbReference type="InterPro" id="IPR000385">
    <property type="entry name" value="MoaA_NifB_PqqE_Fe-S-bd_CS"/>
</dbReference>
<protein>
    <submittedName>
        <fullName evidence="10">Radical SAM protein</fullName>
    </submittedName>
</protein>
<dbReference type="SFLD" id="SFLDS00029">
    <property type="entry name" value="Radical_SAM"/>
    <property type="match status" value="1"/>
</dbReference>
<dbReference type="Pfam" id="PF13186">
    <property type="entry name" value="SPASM"/>
    <property type="match status" value="1"/>
</dbReference>
<evidence type="ECO:0000256" key="3">
    <source>
        <dbReference type="ARBA" id="ARBA00022691"/>
    </source>
</evidence>
<dbReference type="SFLD" id="SFLDG01067">
    <property type="entry name" value="SPASM/twitch_domain_containing"/>
    <property type="match status" value="1"/>
</dbReference>
<evidence type="ECO:0000313" key="12">
    <source>
        <dbReference type="Proteomes" id="UP000284644"/>
    </source>
</evidence>
<dbReference type="PANTHER" id="PTHR11228">
    <property type="entry name" value="RADICAL SAM DOMAIN PROTEIN"/>
    <property type="match status" value="1"/>
</dbReference>
<evidence type="ECO:0000313" key="11">
    <source>
        <dbReference type="Proteomes" id="UP000283745"/>
    </source>
</evidence>
<keyword evidence="6" id="KW-0408">Iron</keyword>
<dbReference type="PROSITE" id="PS51918">
    <property type="entry name" value="RADICAL_SAM"/>
    <property type="match status" value="1"/>
</dbReference>
<dbReference type="GO" id="GO:0051539">
    <property type="term" value="F:4 iron, 4 sulfur cluster binding"/>
    <property type="evidence" value="ECO:0007669"/>
    <property type="project" value="UniProtKB-KW"/>
</dbReference>
<evidence type="ECO:0000256" key="1">
    <source>
        <dbReference type="ARBA" id="ARBA00001966"/>
    </source>
</evidence>
<dbReference type="GO" id="GO:0016491">
    <property type="term" value="F:oxidoreductase activity"/>
    <property type="evidence" value="ECO:0007669"/>
    <property type="project" value="UniProtKB-KW"/>
</dbReference>
<dbReference type="SMART" id="SM00729">
    <property type="entry name" value="Elp3"/>
    <property type="match status" value="1"/>
</dbReference>
<dbReference type="GeneID" id="97505832"/>
<evidence type="ECO:0000259" key="8">
    <source>
        <dbReference type="PROSITE" id="PS51918"/>
    </source>
</evidence>
<keyword evidence="7" id="KW-0411">Iron-sulfur</keyword>
<comment type="caution">
    <text evidence="10">The sequence shown here is derived from an EMBL/GenBank/DDBJ whole genome shotgun (WGS) entry which is preliminary data.</text>
</comment>
<dbReference type="CDD" id="cd01335">
    <property type="entry name" value="Radical_SAM"/>
    <property type="match status" value="1"/>
</dbReference>
<dbReference type="Proteomes" id="UP000284644">
    <property type="component" value="Unassembled WGS sequence"/>
</dbReference>
<dbReference type="GO" id="GO:0032324">
    <property type="term" value="P:molybdopterin cofactor biosynthetic process"/>
    <property type="evidence" value="ECO:0007669"/>
    <property type="project" value="UniProtKB-ARBA"/>
</dbReference>
<dbReference type="RefSeq" id="WP_025580259.1">
    <property type="nucleotide sequence ID" value="NZ_CABJFK010000004.1"/>
</dbReference>
<keyword evidence="4" id="KW-0479">Metal-binding</keyword>
<evidence type="ECO:0000313" key="10">
    <source>
        <dbReference type="EMBL" id="RHE40486.1"/>
    </source>
</evidence>
<dbReference type="EMBL" id="QSJW01000012">
    <property type="protein sequence ID" value="RHE10205.1"/>
    <property type="molecule type" value="Genomic_DNA"/>
</dbReference>
<dbReference type="Proteomes" id="UP000283745">
    <property type="component" value="Unassembled WGS sequence"/>
</dbReference>
<dbReference type="InterPro" id="IPR058240">
    <property type="entry name" value="rSAM_sf"/>
</dbReference>
<evidence type="ECO:0000313" key="9">
    <source>
        <dbReference type="EMBL" id="RHE10205.1"/>
    </source>
</evidence>
<gene>
    <name evidence="10" type="ORF">DW740_06240</name>
    <name evidence="9" type="ORF">DW767_16270</name>
</gene>
<keyword evidence="2" id="KW-0004">4Fe-4S</keyword>
<feature type="domain" description="Radical SAM core" evidence="8">
    <location>
        <begin position="62"/>
        <end position="264"/>
    </location>
</feature>
<sequence>MGYKYRVVEIGEYVLIIQREKNICFKMKKKEFEEEGDIKIREIIDGISKMRKKYDVTFPENKKQMNTIYLFVTDYCNLNCEFCAMRSNNKDIKKEKLSQLEVKEHVIDKIRKANPRKLIVSGGEPFVLEDILDILKELKENINTKIIVQTNATLLTEKTIKSLNGIINSIEISTAHYKNTEQLKEKIALLNKYKIDVVLTFTYQNEKEKMLLREIIDMAAYYDADFLLHFVDYAGSAADRGYPLLNYQERLKVYCYFAKYIIEKGYTNKRFAGNLFHAVELSHPCSAFGKMAAFFPDGNIYLCHSLVKEKYRIGSIEQETDIEQSIEKILSNDNVEKLFYMPNEKCKTCKFNCVCGGMCPALIEEGVDSDCTLRKIMFIYSMFIFDKNENIAINLERFIKFCEEEEYQQFL</sequence>
<name>A0A414J7Q5_9FIRM</name>
<dbReference type="InterPro" id="IPR007197">
    <property type="entry name" value="rSAM"/>
</dbReference>
<keyword evidence="5" id="KW-0560">Oxidoreductase</keyword>
<dbReference type="InterPro" id="IPR050377">
    <property type="entry name" value="Radical_SAM_PqqE_MftC-like"/>
</dbReference>
<evidence type="ECO:0000256" key="5">
    <source>
        <dbReference type="ARBA" id="ARBA00023002"/>
    </source>
</evidence>
<accession>A0A414J7Q5</accession>
<evidence type="ECO:0000256" key="6">
    <source>
        <dbReference type="ARBA" id="ARBA00023004"/>
    </source>
</evidence>
<reference evidence="11 12" key="1">
    <citation type="submission" date="2018-08" db="EMBL/GenBank/DDBJ databases">
        <title>A genome reference for cultivated species of the human gut microbiota.</title>
        <authorList>
            <person name="Zou Y."/>
            <person name="Xue W."/>
            <person name="Luo G."/>
        </authorList>
    </citation>
    <scope>NUCLEOTIDE SEQUENCE [LARGE SCALE GENOMIC DNA]</scope>
    <source>
        <strain evidence="10 11">AM28-23</strain>
        <strain evidence="9 12">AM29-25AC</strain>
    </source>
</reference>
<evidence type="ECO:0000256" key="2">
    <source>
        <dbReference type="ARBA" id="ARBA00022485"/>
    </source>
</evidence>
<dbReference type="Pfam" id="PF04055">
    <property type="entry name" value="Radical_SAM"/>
    <property type="match status" value="1"/>
</dbReference>
<dbReference type="Gene3D" id="3.20.20.70">
    <property type="entry name" value="Aldolase class I"/>
    <property type="match status" value="1"/>
</dbReference>
<dbReference type="AlphaFoldDB" id="A0A414J7Q5"/>
<dbReference type="SUPFAM" id="SSF102114">
    <property type="entry name" value="Radical SAM enzymes"/>
    <property type="match status" value="1"/>
</dbReference>
<dbReference type="PANTHER" id="PTHR11228:SF7">
    <property type="entry name" value="PQQA PEPTIDE CYCLASE"/>
    <property type="match status" value="1"/>
</dbReference>
<evidence type="ECO:0000256" key="7">
    <source>
        <dbReference type="ARBA" id="ARBA00023014"/>
    </source>
</evidence>
<dbReference type="NCBIfam" id="TIGR04085">
    <property type="entry name" value="rSAM_more_4Fe4S"/>
    <property type="match status" value="1"/>
</dbReference>
<comment type="cofactor">
    <cofactor evidence="1">
        <name>[4Fe-4S] cluster</name>
        <dbReference type="ChEBI" id="CHEBI:49883"/>
    </cofactor>
</comment>
<keyword evidence="3" id="KW-0949">S-adenosyl-L-methionine</keyword>
<dbReference type="EMBL" id="QSKF01000004">
    <property type="protein sequence ID" value="RHE40486.1"/>
    <property type="molecule type" value="Genomic_DNA"/>
</dbReference>
<organism evidence="10 11">
    <name type="scientific">Blautia obeum</name>
    <dbReference type="NCBI Taxonomy" id="40520"/>
    <lineage>
        <taxon>Bacteria</taxon>
        <taxon>Bacillati</taxon>
        <taxon>Bacillota</taxon>
        <taxon>Clostridia</taxon>
        <taxon>Lachnospirales</taxon>
        <taxon>Lachnospiraceae</taxon>
        <taxon>Blautia</taxon>
    </lineage>
</organism>
<dbReference type="PROSITE" id="PS01305">
    <property type="entry name" value="MOAA_NIFB_PQQE"/>
    <property type="match status" value="1"/>
</dbReference>
<dbReference type="InterPro" id="IPR023885">
    <property type="entry name" value="4Fe4S-binding_SPASM_dom"/>
</dbReference>
<dbReference type="InterPro" id="IPR006638">
    <property type="entry name" value="Elp3/MiaA/NifB-like_rSAM"/>
</dbReference>
<dbReference type="InterPro" id="IPR013785">
    <property type="entry name" value="Aldolase_TIM"/>
</dbReference>